<dbReference type="Pfam" id="PF09559">
    <property type="entry name" value="Cas6"/>
    <property type="match status" value="1"/>
</dbReference>
<evidence type="ECO:0000313" key="2">
    <source>
        <dbReference type="Proteomes" id="UP000294914"/>
    </source>
</evidence>
<evidence type="ECO:0000313" key="1">
    <source>
        <dbReference type="EMBL" id="TDY02746.1"/>
    </source>
</evidence>
<dbReference type="Proteomes" id="UP000294914">
    <property type="component" value="Unassembled WGS sequence"/>
</dbReference>
<proteinExistence type="predicted"/>
<accession>A0A4R8IPB0</accession>
<comment type="caution">
    <text evidence="1">The sequence shown here is derived from an EMBL/GenBank/DDBJ whole genome shotgun (WGS) entry which is preliminary data.</text>
</comment>
<organism evidence="1 2">
    <name type="scientific">Thiohalophilus thiocyanatoxydans</name>
    <dbReference type="NCBI Taxonomy" id="381308"/>
    <lineage>
        <taxon>Bacteria</taxon>
        <taxon>Pseudomonadati</taxon>
        <taxon>Pseudomonadota</taxon>
        <taxon>Gammaproteobacteria</taxon>
        <taxon>Thiohalomonadales</taxon>
        <taxon>Thiohalophilaceae</taxon>
        <taxon>Thiohalophilus</taxon>
    </lineage>
</organism>
<gene>
    <name evidence="1" type="ORF">EDC23_1127</name>
</gene>
<keyword evidence="2" id="KW-1185">Reference proteome</keyword>
<name>A0A4R8IPB0_9GAMM</name>
<dbReference type="InterPro" id="IPR014174">
    <property type="entry name" value="CRISPR-assoc_prot_Cas6/Cmx6"/>
</dbReference>
<sequence>MFWNEENDEQQEFVIPDNVVDVVFAVKDCPCLPAEHAYPLAEALQQTLPWLAEEEQVGVHPIYGAESGNGWQRPADPDAPIYLSRRQKMTLRVPRERVEDARQLSGSTLEVDGYSLTVGEAKTRLLSDLPTLFARNVATRPGLSEDEFLEQVARELQELDVQVKKMMASIERDIRTPDGPLHTRGLMLADLTPEDSVRLQETGLGPHRKLGCGLFVPQKGIKAV</sequence>
<dbReference type="NCBIfam" id="TIGR02807">
    <property type="entry name" value="cas6_cmx6"/>
    <property type="match status" value="1"/>
</dbReference>
<dbReference type="EMBL" id="SOQX01000002">
    <property type="protein sequence ID" value="TDY02746.1"/>
    <property type="molecule type" value="Genomic_DNA"/>
</dbReference>
<dbReference type="OrthoDB" id="9779370at2"/>
<dbReference type="RefSeq" id="WP_134081976.1">
    <property type="nucleotide sequence ID" value="NZ_SOQX01000002.1"/>
</dbReference>
<dbReference type="AlphaFoldDB" id="A0A4R8IPB0"/>
<reference evidence="1 2" key="1">
    <citation type="submission" date="2019-03" db="EMBL/GenBank/DDBJ databases">
        <title>Genomic Encyclopedia of Type Strains, Phase IV (KMG-IV): sequencing the most valuable type-strain genomes for metagenomic binning, comparative biology and taxonomic classification.</title>
        <authorList>
            <person name="Goeker M."/>
        </authorList>
    </citation>
    <scope>NUCLEOTIDE SEQUENCE [LARGE SCALE GENOMIC DNA]</scope>
    <source>
        <strain evidence="1 2">DSM 16326</strain>
    </source>
</reference>
<protein>
    <submittedName>
        <fullName evidence="1">CRISPR-associated protein Cas6</fullName>
    </submittedName>
</protein>